<sequence length="58" mass="5964">MGAGPAHGPHHPPVRRLIHPAAPTPVDGAAGNAAPYDEFVFGLERILDGVEALISGRS</sequence>
<evidence type="ECO:0000256" key="1">
    <source>
        <dbReference type="SAM" id="MobiDB-lite"/>
    </source>
</evidence>
<evidence type="ECO:0000313" key="3">
    <source>
        <dbReference type="Proteomes" id="UP001204746"/>
    </source>
</evidence>
<comment type="caution">
    <text evidence="2">The sequence shown here is derived from an EMBL/GenBank/DDBJ whole genome shotgun (WGS) entry which is preliminary data.</text>
</comment>
<dbReference type="RefSeq" id="WP_256654411.1">
    <property type="nucleotide sequence ID" value="NZ_JANIAA010000036.1"/>
</dbReference>
<organism evidence="2 3">
    <name type="scientific">Streptomyces rugosispiralis</name>
    <dbReference type="NCBI Taxonomy" id="2967341"/>
    <lineage>
        <taxon>Bacteria</taxon>
        <taxon>Bacillati</taxon>
        <taxon>Actinomycetota</taxon>
        <taxon>Actinomycetes</taxon>
        <taxon>Kitasatosporales</taxon>
        <taxon>Streptomycetaceae</taxon>
        <taxon>Streptomyces</taxon>
    </lineage>
</organism>
<protein>
    <submittedName>
        <fullName evidence="2">Uncharacterized protein</fullName>
    </submittedName>
</protein>
<gene>
    <name evidence="2" type="ORF">NP777_36125</name>
</gene>
<accession>A0ABT1VA01</accession>
<evidence type="ECO:0000313" key="2">
    <source>
        <dbReference type="EMBL" id="MCQ8193590.1"/>
    </source>
</evidence>
<feature type="region of interest" description="Disordered" evidence="1">
    <location>
        <begin position="1"/>
        <end position="29"/>
    </location>
</feature>
<dbReference type="Proteomes" id="UP001204746">
    <property type="component" value="Unassembled WGS sequence"/>
</dbReference>
<feature type="compositionally biased region" description="Basic residues" evidence="1">
    <location>
        <begin position="8"/>
        <end position="18"/>
    </location>
</feature>
<reference evidence="2 3" key="1">
    <citation type="submission" date="2022-07" db="EMBL/GenBank/DDBJ databases">
        <authorList>
            <person name="Phongsopitanun W."/>
            <person name="Tanasupawat S."/>
        </authorList>
    </citation>
    <scope>NUCLEOTIDE SEQUENCE [LARGE SCALE GENOMIC DNA]</scope>
    <source>
        <strain evidence="2 3">RCU-064</strain>
    </source>
</reference>
<keyword evidence="3" id="KW-1185">Reference proteome</keyword>
<dbReference type="EMBL" id="JANIAA010000036">
    <property type="protein sequence ID" value="MCQ8193590.1"/>
    <property type="molecule type" value="Genomic_DNA"/>
</dbReference>
<proteinExistence type="predicted"/>
<name>A0ABT1VA01_9ACTN</name>